<protein>
    <submittedName>
        <fullName evidence="2">DUF1295-domain-containing protein</fullName>
    </submittedName>
</protein>
<dbReference type="Proteomes" id="UP000800092">
    <property type="component" value="Unassembled WGS sequence"/>
</dbReference>
<dbReference type="GO" id="GO:0016020">
    <property type="term" value="C:membrane"/>
    <property type="evidence" value="ECO:0007669"/>
    <property type="project" value="TreeGrafter"/>
</dbReference>
<feature type="transmembrane region" description="Helical" evidence="1">
    <location>
        <begin position="154"/>
        <end position="180"/>
    </location>
</feature>
<keyword evidence="1" id="KW-1133">Transmembrane helix</keyword>
<evidence type="ECO:0000313" key="2">
    <source>
        <dbReference type="EMBL" id="KAF2237178.1"/>
    </source>
</evidence>
<accession>A0A6A6HH61</accession>
<dbReference type="InterPro" id="IPR010721">
    <property type="entry name" value="UstE-like"/>
</dbReference>
<evidence type="ECO:0000256" key="1">
    <source>
        <dbReference type="SAM" id="Phobius"/>
    </source>
</evidence>
<dbReference type="Pfam" id="PF06966">
    <property type="entry name" value="DUF1295"/>
    <property type="match status" value="1"/>
</dbReference>
<proteinExistence type="predicted"/>
<gene>
    <name evidence="2" type="ORF">EV356DRAFT_511899</name>
</gene>
<dbReference type="EMBL" id="ML991781">
    <property type="protein sequence ID" value="KAF2237178.1"/>
    <property type="molecule type" value="Genomic_DNA"/>
</dbReference>
<dbReference type="AlphaFoldDB" id="A0A6A6HH61"/>
<feature type="transmembrane region" description="Helical" evidence="1">
    <location>
        <begin position="55"/>
        <end position="72"/>
    </location>
</feature>
<dbReference type="Gene3D" id="1.20.120.1630">
    <property type="match status" value="1"/>
</dbReference>
<dbReference type="PANTHER" id="PTHR32251:SF23">
    <property type="entry name" value="3-OXO-5-ALPHA-STEROID 4-DEHYDROGENASE (DUF1295)"/>
    <property type="match status" value="1"/>
</dbReference>
<dbReference type="OrthoDB" id="201504at2759"/>
<keyword evidence="1" id="KW-0812">Transmembrane</keyword>
<dbReference type="PANTHER" id="PTHR32251">
    <property type="entry name" value="3-OXO-5-ALPHA-STEROID 4-DEHYDROGENASE"/>
    <property type="match status" value="1"/>
</dbReference>
<keyword evidence="3" id="KW-1185">Reference proteome</keyword>
<name>A0A6A6HH61_VIRVR</name>
<organism evidence="2 3">
    <name type="scientific">Viridothelium virens</name>
    <name type="common">Speckled blister lichen</name>
    <name type="synonym">Trypethelium virens</name>
    <dbReference type="NCBI Taxonomy" id="1048519"/>
    <lineage>
        <taxon>Eukaryota</taxon>
        <taxon>Fungi</taxon>
        <taxon>Dikarya</taxon>
        <taxon>Ascomycota</taxon>
        <taxon>Pezizomycotina</taxon>
        <taxon>Dothideomycetes</taxon>
        <taxon>Dothideomycetes incertae sedis</taxon>
        <taxon>Trypetheliales</taxon>
        <taxon>Trypetheliaceae</taxon>
        <taxon>Viridothelium</taxon>
    </lineage>
</organism>
<sequence>MAAAVPLIRSLPDCTDFSKVVQPYLPQLYALPQQFLHSATNLDDLKQLYVSTNPLIFAFAFSLALAPIFLVLSEINKNYSQVDRCWSILPTIYNIHYDVWAHMNGLPAYRLDNVVAFSTLWSLRLTFNYWRKGGYKIGVEDYRWEIIRGKVHPALFFIFNVTFIATIQSVLLFTITTPTYLLLLASRATATNTLTPSDTVFVRTLMSLILLTFFADQQQWDYQNAKASYRQTARPTQRFSAAQLERGFVTSGLWRWSRHPNFAAEQAIWVGLYQWGCWATETYWNWTGVGALGYLILFQGSTWFTEIVSKGKYEEYAEYQRRVGRFLPKVALTGFEGWDEDEVKEERKRKGKKKE</sequence>
<reference evidence="2" key="1">
    <citation type="journal article" date="2020" name="Stud. Mycol.">
        <title>101 Dothideomycetes genomes: a test case for predicting lifestyles and emergence of pathogens.</title>
        <authorList>
            <person name="Haridas S."/>
            <person name="Albert R."/>
            <person name="Binder M."/>
            <person name="Bloem J."/>
            <person name="Labutti K."/>
            <person name="Salamov A."/>
            <person name="Andreopoulos B."/>
            <person name="Baker S."/>
            <person name="Barry K."/>
            <person name="Bills G."/>
            <person name="Bluhm B."/>
            <person name="Cannon C."/>
            <person name="Castanera R."/>
            <person name="Culley D."/>
            <person name="Daum C."/>
            <person name="Ezra D."/>
            <person name="Gonzalez J."/>
            <person name="Henrissat B."/>
            <person name="Kuo A."/>
            <person name="Liang C."/>
            <person name="Lipzen A."/>
            <person name="Lutzoni F."/>
            <person name="Magnuson J."/>
            <person name="Mondo S."/>
            <person name="Nolan M."/>
            <person name="Ohm R."/>
            <person name="Pangilinan J."/>
            <person name="Park H.-J."/>
            <person name="Ramirez L."/>
            <person name="Alfaro M."/>
            <person name="Sun H."/>
            <person name="Tritt A."/>
            <person name="Yoshinaga Y."/>
            <person name="Zwiers L.-H."/>
            <person name="Turgeon B."/>
            <person name="Goodwin S."/>
            <person name="Spatafora J."/>
            <person name="Crous P."/>
            <person name="Grigoriev I."/>
        </authorList>
    </citation>
    <scope>NUCLEOTIDE SEQUENCE</scope>
    <source>
        <strain evidence="2">Tuck. ex Michener</strain>
    </source>
</reference>
<evidence type="ECO:0000313" key="3">
    <source>
        <dbReference type="Proteomes" id="UP000800092"/>
    </source>
</evidence>
<keyword evidence="1" id="KW-0472">Membrane</keyword>